<dbReference type="AlphaFoldDB" id="A0A6J5IXM6"/>
<sequence length="99" mass="11428">MYRMGRLCKERALVETSACPPSFSFETCVKLRRGLEFLAEAETVLKRRCPRGPGDHLPDAPAITDQTSSREHYALFVHGPLLLSQQRRRWLRVFGRISR</sequence>
<protein>
    <submittedName>
        <fullName evidence="1">Transcriptional regulator</fullName>
    </submittedName>
</protein>
<evidence type="ECO:0000313" key="2">
    <source>
        <dbReference type="Proteomes" id="UP000494301"/>
    </source>
</evidence>
<reference evidence="1 2" key="1">
    <citation type="submission" date="2020-04" db="EMBL/GenBank/DDBJ databases">
        <authorList>
            <person name="Depoorter E."/>
        </authorList>
    </citation>
    <scope>NUCLEOTIDE SEQUENCE [LARGE SCALE GENOMIC DNA]</scope>
    <source>
        <strain evidence="1 2">BCC0217</strain>
    </source>
</reference>
<dbReference type="EMBL" id="CABWIL020000007">
    <property type="protein sequence ID" value="CAB3963559.1"/>
    <property type="molecule type" value="Genomic_DNA"/>
</dbReference>
<organism evidence="1 2">
    <name type="scientific">Burkholderia aenigmatica</name>
    <dbReference type="NCBI Taxonomy" id="2015348"/>
    <lineage>
        <taxon>Bacteria</taxon>
        <taxon>Pseudomonadati</taxon>
        <taxon>Pseudomonadota</taxon>
        <taxon>Betaproteobacteria</taxon>
        <taxon>Burkholderiales</taxon>
        <taxon>Burkholderiaceae</taxon>
        <taxon>Burkholderia</taxon>
        <taxon>Burkholderia cepacia complex</taxon>
    </lineage>
</organism>
<dbReference type="Proteomes" id="UP000494301">
    <property type="component" value="Unassembled WGS sequence"/>
</dbReference>
<name>A0A6J5IXM6_9BURK</name>
<accession>A0A6J5IXM6</accession>
<gene>
    <name evidence="1" type="ORF">BLA3211_02341</name>
</gene>
<evidence type="ECO:0000313" key="1">
    <source>
        <dbReference type="EMBL" id="CAB3963559.1"/>
    </source>
</evidence>
<proteinExistence type="predicted"/>